<keyword evidence="1" id="KW-0732">Signal</keyword>
<reference evidence="3 4" key="1">
    <citation type="journal article" date="2022" name="Nat. Ecol. Evol.">
        <title>A masculinizing supergene underlies an exaggerated male reproductive morph in a spider.</title>
        <authorList>
            <person name="Hendrickx F."/>
            <person name="De Corte Z."/>
            <person name="Sonet G."/>
            <person name="Van Belleghem S.M."/>
            <person name="Kostlbacher S."/>
            <person name="Vangestel C."/>
        </authorList>
    </citation>
    <scope>NUCLEOTIDE SEQUENCE [LARGE SCALE GENOMIC DNA]</scope>
    <source>
        <strain evidence="3">W744_W776</strain>
    </source>
</reference>
<keyword evidence="4" id="KW-1185">Reference proteome</keyword>
<dbReference type="GO" id="GO:0004637">
    <property type="term" value="F:phosphoribosylamine-glycine ligase activity"/>
    <property type="evidence" value="ECO:0007669"/>
    <property type="project" value="InterPro"/>
</dbReference>
<protein>
    <recommendedName>
        <fullName evidence="2">Phosphoribosylglycinamide synthetase N-terminal domain-containing protein</fullName>
    </recommendedName>
</protein>
<dbReference type="Pfam" id="PF02844">
    <property type="entry name" value="GARS_N"/>
    <property type="match status" value="1"/>
</dbReference>
<dbReference type="GO" id="GO:0009113">
    <property type="term" value="P:purine nucleobase biosynthetic process"/>
    <property type="evidence" value="ECO:0007669"/>
    <property type="project" value="InterPro"/>
</dbReference>
<evidence type="ECO:0000259" key="2">
    <source>
        <dbReference type="Pfam" id="PF02844"/>
    </source>
</evidence>
<dbReference type="Gene3D" id="3.40.50.20">
    <property type="match status" value="2"/>
</dbReference>
<sequence>MMAVSVVAVSVLVIGDGAREQASALSKLPCVKQVYVTMSSKFIYGNPGTAIDCITNNFVVIGTSYADVVLWCRNKSINLVVVGSEAYLGNVVNGSSYAYVLLWCKINSINFVKVGSEAYLANGLTDHLTSVCITCFGPDQEDDTFVDFISEDEEMEKILLCIFGGIYETAEEAPDHIDRARFLSRQYRI</sequence>
<dbReference type="AlphaFoldDB" id="A0AAV6TW60"/>
<dbReference type="PANTHER" id="PTHR43472:SF1">
    <property type="entry name" value="PHOSPHORIBOSYLAMINE--GLYCINE LIGASE, CHLOROPLASTIC"/>
    <property type="match status" value="1"/>
</dbReference>
<accession>A0AAV6TW60</accession>
<dbReference type="EMBL" id="JAFNEN010000972">
    <property type="protein sequence ID" value="KAG8175652.1"/>
    <property type="molecule type" value="Genomic_DNA"/>
</dbReference>
<evidence type="ECO:0000256" key="1">
    <source>
        <dbReference type="SAM" id="SignalP"/>
    </source>
</evidence>
<feature type="chain" id="PRO_5043395011" description="Phosphoribosylglycinamide synthetase N-terminal domain-containing protein" evidence="1">
    <location>
        <begin position="18"/>
        <end position="189"/>
    </location>
</feature>
<feature type="signal peptide" evidence="1">
    <location>
        <begin position="1"/>
        <end position="17"/>
    </location>
</feature>
<dbReference type="InterPro" id="IPR016185">
    <property type="entry name" value="PreATP-grasp_dom_sf"/>
</dbReference>
<evidence type="ECO:0000313" key="4">
    <source>
        <dbReference type="Proteomes" id="UP000827092"/>
    </source>
</evidence>
<evidence type="ECO:0000313" key="3">
    <source>
        <dbReference type="EMBL" id="KAG8175652.1"/>
    </source>
</evidence>
<dbReference type="InterPro" id="IPR020562">
    <property type="entry name" value="PRibGlycinamide_synth_N"/>
</dbReference>
<dbReference type="PANTHER" id="PTHR43472">
    <property type="entry name" value="PHOSPHORIBOSYLAMINE--GLYCINE LIGASE"/>
    <property type="match status" value="1"/>
</dbReference>
<gene>
    <name evidence="3" type="ORF">JTE90_007412</name>
</gene>
<name>A0AAV6TW60_9ARAC</name>
<dbReference type="Proteomes" id="UP000827092">
    <property type="component" value="Unassembled WGS sequence"/>
</dbReference>
<dbReference type="InterPro" id="IPR000115">
    <property type="entry name" value="PRibGlycinamide_synth"/>
</dbReference>
<comment type="caution">
    <text evidence="3">The sequence shown here is derived from an EMBL/GenBank/DDBJ whole genome shotgun (WGS) entry which is preliminary data.</text>
</comment>
<organism evidence="3 4">
    <name type="scientific">Oedothorax gibbosus</name>
    <dbReference type="NCBI Taxonomy" id="931172"/>
    <lineage>
        <taxon>Eukaryota</taxon>
        <taxon>Metazoa</taxon>
        <taxon>Ecdysozoa</taxon>
        <taxon>Arthropoda</taxon>
        <taxon>Chelicerata</taxon>
        <taxon>Arachnida</taxon>
        <taxon>Araneae</taxon>
        <taxon>Araneomorphae</taxon>
        <taxon>Entelegynae</taxon>
        <taxon>Araneoidea</taxon>
        <taxon>Linyphiidae</taxon>
        <taxon>Erigoninae</taxon>
        <taxon>Oedothorax</taxon>
    </lineage>
</organism>
<feature type="domain" description="Phosphoribosylglycinamide synthetase N-terminal" evidence="2">
    <location>
        <begin position="10"/>
        <end position="90"/>
    </location>
</feature>
<proteinExistence type="predicted"/>
<dbReference type="SUPFAM" id="SSF52440">
    <property type="entry name" value="PreATP-grasp domain"/>
    <property type="match status" value="2"/>
</dbReference>